<dbReference type="PROSITE" id="PS00687">
    <property type="entry name" value="ALDEHYDE_DEHYDR_GLU"/>
    <property type="match status" value="1"/>
</dbReference>
<dbReference type="GO" id="GO:0004029">
    <property type="term" value="F:aldehyde dehydrogenase (NAD+) activity"/>
    <property type="evidence" value="ECO:0007669"/>
    <property type="project" value="TreeGrafter"/>
</dbReference>
<protein>
    <recommendedName>
        <fullName evidence="6">Aldehyde dehydrogenase domain-containing protein</fullName>
    </recommendedName>
</protein>
<keyword evidence="2 5" id="KW-0560">Oxidoreductase</keyword>
<evidence type="ECO:0000313" key="8">
    <source>
        <dbReference type="Proteomes" id="UP000184073"/>
    </source>
</evidence>
<evidence type="ECO:0000256" key="4">
    <source>
        <dbReference type="PROSITE-ProRule" id="PRU10007"/>
    </source>
</evidence>
<dbReference type="STRING" id="1036611.A0A1L9PPE7"/>
<sequence length="495" mass="53343">MAAAATLTLPNGKQYEQPTGLFINNSFVEASGELLDVVNPATENNIISIKGASEDDVNRAVAAAREAFQGEWREFSSTQRGEYLYRLAELIRRDSELIAAIDAWDNGKPYVATLEGDLDESYNVFRYYAGWADKISGRTIETSPSKLAYILQEPLGVCGQIIPWNYPFMMLAWKVAPALACGNTVVLKPAEQTPLSALYFGKLVVEDGFPAGVVNVIPGLGSVAGKTLAEHTGVDKIAFTGSTATGRAIMKSAAANLKNITLECGGKSPSLVFSDADIDQAVKWCHSGIMDNQGQVCTSTSRIYVQDGIYDDFVERFVQITRDNAKLGSAFTDGVIQGPQISQAQNEKILSYIEEGKKEGAKLAYGGQRHGSNGYFVEPTVFVDTSEDMRIVKEEIFGPVVAISKFSTEEEAIRKANATSYGLAAAVFSEKVSRAHIVASKLEAGMVWINSSGDSHYGIPFGGYKSSGIGRELGPYALDAYTQSKAVHVNLGLAL</sequence>
<proteinExistence type="inferred from homology"/>
<dbReference type="PANTHER" id="PTHR43720">
    <property type="entry name" value="2-AMINOMUCONIC SEMIALDEHYDE DEHYDROGENASE"/>
    <property type="match status" value="1"/>
</dbReference>
<dbReference type="Proteomes" id="UP000184073">
    <property type="component" value="Unassembled WGS sequence"/>
</dbReference>
<evidence type="ECO:0000313" key="7">
    <source>
        <dbReference type="EMBL" id="OJJ03398.1"/>
    </source>
</evidence>
<dbReference type="FunFam" id="3.40.309.10:FF:000012">
    <property type="entry name" value="Betaine aldehyde dehydrogenase"/>
    <property type="match status" value="1"/>
</dbReference>
<organism evidence="7 8">
    <name type="scientific">Aspergillus versicolor CBS 583.65</name>
    <dbReference type="NCBI Taxonomy" id="1036611"/>
    <lineage>
        <taxon>Eukaryota</taxon>
        <taxon>Fungi</taxon>
        <taxon>Dikarya</taxon>
        <taxon>Ascomycota</taxon>
        <taxon>Pezizomycotina</taxon>
        <taxon>Eurotiomycetes</taxon>
        <taxon>Eurotiomycetidae</taxon>
        <taxon>Eurotiales</taxon>
        <taxon>Aspergillaceae</taxon>
        <taxon>Aspergillus</taxon>
        <taxon>Aspergillus subgen. Nidulantes</taxon>
    </lineage>
</organism>
<name>A0A1L9PPE7_ASPVE</name>
<evidence type="ECO:0000256" key="3">
    <source>
        <dbReference type="ARBA" id="ARBA00023027"/>
    </source>
</evidence>
<dbReference type="OrthoDB" id="310895at2759"/>
<dbReference type="EMBL" id="KV878130">
    <property type="protein sequence ID" value="OJJ03398.1"/>
    <property type="molecule type" value="Genomic_DNA"/>
</dbReference>
<dbReference type="GeneID" id="63733993"/>
<dbReference type="VEuPathDB" id="FungiDB:ASPVEDRAFT_890133"/>
<dbReference type="Gene3D" id="3.40.605.10">
    <property type="entry name" value="Aldehyde Dehydrogenase, Chain A, domain 1"/>
    <property type="match status" value="1"/>
</dbReference>
<evidence type="ECO:0000259" key="6">
    <source>
        <dbReference type="Pfam" id="PF00171"/>
    </source>
</evidence>
<evidence type="ECO:0000256" key="2">
    <source>
        <dbReference type="ARBA" id="ARBA00023002"/>
    </source>
</evidence>
<keyword evidence="8" id="KW-1185">Reference proteome</keyword>
<feature type="active site" evidence="4">
    <location>
        <position position="263"/>
    </location>
</feature>
<evidence type="ECO:0000256" key="5">
    <source>
        <dbReference type="RuleBase" id="RU003345"/>
    </source>
</evidence>
<accession>A0A1L9PPE7</accession>
<dbReference type="InterPro" id="IPR016163">
    <property type="entry name" value="Ald_DH_C"/>
</dbReference>
<dbReference type="GO" id="GO:0006598">
    <property type="term" value="P:polyamine catabolic process"/>
    <property type="evidence" value="ECO:0007669"/>
    <property type="project" value="TreeGrafter"/>
</dbReference>
<comment type="similarity">
    <text evidence="1 5">Belongs to the aldehyde dehydrogenase family.</text>
</comment>
<dbReference type="FunFam" id="3.40.605.10:FF:000001">
    <property type="entry name" value="Aldehyde dehydrogenase 1"/>
    <property type="match status" value="1"/>
</dbReference>
<gene>
    <name evidence="7" type="ORF">ASPVEDRAFT_890133</name>
</gene>
<dbReference type="InterPro" id="IPR016161">
    <property type="entry name" value="Ald_DH/histidinol_DH"/>
</dbReference>
<dbReference type="InterPro" id="IPR029510">
    <property type="entry name" value="Ald_DH_CS_GLU"/>
</dbReference>
<dbReference type="Gene3D" id="3.40.309.10">
    <property type="entry name" value="Aldehyde Dehydrogenase, Chain A, domain 2"/>
    <property type="match status" value="1"/>
</dbReference>
<reference evidence="8" key="1">
    <citation type="journal article" date="2017" name="Genome Biol.">
        <title>Comparative genomics reveals high biological diversity and specific adaptations in the industrially and medically important fungal genus Aspergillus.</title>
        <authorList>
            <person name="de Vries R.P."/>
            <person name="Riley R."/>
            <person name="Wiebenga A."/>
            <person name="Aguilar-Osorio G."/>
            <person name="Amillis S."/>
            <person name="Uchima C.A."/>
            <person name="Anderluh G."/>
            <person name="Asadollahi M."/>
            <person name="Askin M."/>
            <person name="Barry K."/>
            <person name="Battaglia E."/>
            <person name="Bayram O."/>
            <person name="Benocci T."/>
            <person name="Braus-Stromeyer S.A."/>
            <person name="Caldana C."/>
            <person name="Canovas D."/>
            <person name="Cerqueira G.C."/>
            <person name="Chen F."/>
            <person name="Chen W."/>
            <person name="Choi C."/>
            <person name="Clum A."/>
            <person name="Dos Santos R.A."/>
            <person name="Damasio A.R."/>
            <person name="Diallinas G."/>
            <person name="Emri T."/>
            <person name="Fekete E."/>
            <person name="Flipphi M."/>
            <person name="Freyberg S."/>
            <person name="Gallo A."/>
            <person name="Gournas C."/>
            <person name="Habgood R."/>
            <person name="Hainaut M."/>
            <person name="Harispe M.L."/>
            <person name="Henrissat B."/>
            <person name="Hilden K.S."/>
            <person name="Hope R."/>
            <person name="Hossain A."/>
            <person name="Karabika E."/>
            <person name="Karaffa L."/>
            <person name="Karanyi Z."/>
            <person name="Krasevec N."/>
            <person name="Kuo A."/>
            <person name="Kusch H."/>
            <person name="LaButti K."/>
            <person name="Lagendijk E.L."/>
            <person name="Lapidus A."/>
            <person name="Levasseur A."/>
            <person name="Lindquist E."/>
            <person name="Lipzen A."/>
            <person name="Logrieco A.F."/>
            <person name="MacCabe A."/>
            <person name="Maekelae M.R."/>
            <person name="Malavazi I."/>
            <person name="Melin P."/>
            <person name="Meyer V."/>
            <person name="Mielnichuk N."/>
            <person name="Miskei M."/>
            <person name="Molnar A.P."/>
            <person name="Mule G."/>
            <person name="Ngan C.Y."/>
            <person name="Orejas M."/>
            <person name="Orosz E."/>
            <person name="Ouedraogo J.P."/>
            <person name="Overkamp K.M."/>
            <person name="Park H.-S."/>
            <person name="Perrone G."/>
            <person name="Piumi F."/>
            <person name="Punt P.J."/>
            <person name="Ram A.F."/>
            <person name="Ramon A."/>
            <person name="Rauscher S."/>
            <person name="Record E."/>
            <person name="Riano-Pachon D.M."/>
            <person name="Robert V."/>
            <person name="Roehrig J."/>
            <person name="Ruller R."/>
            <person name="Salamov A."/>
            <person name="Salih N.S."/>
            <person name="Samson R.A."/>
            <person name="Sandor E."/>
            <person name="Sanguinetti M."/>
            <person name="Schuetze T."/>
            <person name="Sepcic K."/>
            <person name="Shelest E."/>
            <person name="Sherlock G."/>
            <person name="Sophianopoulou V."/>
            <person name="Squina F.M."/>
            <person name="Sun H."/>
            <person name="Susca A."/>
            <person name="Todd R.B."/>
            <person name="Tsang A."/>
            <person name="Unkles S.E."/>
            <person name="van de Wiele N."/>
            <person name="van Rossen-Uffink D."/>
            <person name="Oliveira J.V."/>
            <person name="Vesth T.C."/>
            <person name="Visser J."/>
            <person name="Yu J.-H."/>
            <person name="Zhou M."/>
            <person name="Andersen M.R."/>
            <person name="Archer D.B."/>
            <person name="Baker S.E."/>
            <person name="Benoit I."/>
            <person name="Brakhage A.A."/>
            <person name="Braus G.H."/>
            <person name="Fischer R."/>
            <person name="Frisvad J.C."/>
            <person name="Goldman G.H."/>
            <person name="Houbraken J."/>
            <person name="Oakley B."/>
            <person name="Pocsi I."/>
            <person name="Scazzocchio C."/>
            <person name="Seiboth B."/>
            <person name="vanKuyk P.A."/>
            <person name="Wortman J."/>
            <person name="Dyer P.S."/>
            <person name="Grigoriev I.V."/>
        </authorList>
    </citation>
    <scope>NUCLEOTIDE SEQUENCE [LARGE SCALE GENOMIC DNA]</scope>
    <source>
        <strain evidence="8">CBS 583.65</strain>
    </source>
</reference>
<dbReference type="InterPro" id="IPR016162">
    <property type="entry name" value="Ald_DH_N"/>
</dbReference>
<dbReference type="FunFam" id="3.40.605.10:FF:000026">
    <property type="entry name" value="Aldehyde dehydrogenase, putative"/>
    <property type="match status" value="1"/>
</dbReference>
<keyword evidence="3" id="KW-0520">NAD</keyword>
<dbReference type="AlphaFoldDB" id="A0A1L9PPE7"/>
<dbReference type="GO" id="GO:0046394">
    <property type="term" value="P:carboxylic acid biosynthetic process"/>
    <property type="evidence" value="ECO:0007669"/>
    <property type="project" value="UniProtKB-ARBA"/>
</dbReference>
<dbReference type="RefSeq" id="XP_040669160.1">
    <property type="nucleotide sequence ID" value="XM_040818482.1"/>
</dbReference>
<feature type="domain" description="Aldehyde dehydrogenase" evidence="6">
    <location>
        <begin position="27"/>
        <end position="487"/>
    </location>
</feature>
<dbReference type="PANTHER" id="PTHR43720:SF2">
    <property type="entry name" value="2-AMINOMUCONIC SEMIALDEHYDE DEHYDROGENASE"/>
    <property type="match status" value="1"/>
</dbReference>
<dbReference type="Pfam" id="PF00171">
    <property type="entry name" value="Aldedh"/>
    <property type="match status" value="1"/>
</dbReference>
<dbReference type="InterPro" id="IPR015590">
    <property type="entry name" value="Aldehyde_DH_dom"/>
</dbReference>
<evidence type="ECO:0000256" key="1">
    <source>
        <dbReference type="ARBA" id="ARBA00009986"/>
    </source>
</evidence>
<dbReference type="SUPFAM" id="SSF53720">
    <property type="entry name" value="ALDH-like"/>
    <property type="match status" value="1"/>
</dbReference>